<feature type="transmembrane region" description="Helical" evidence="1">
    <location>
        <begin position="99"/>
        <end position="118"/>
    </location>
</feature>
<reference evidence="2" key="1">
    <citation type="submission" date="2021-03" db="EMBL/GenBank/DDBJ databases">
        <title>Whole genome sequence of Streptomyces bomunensis MMS17-BM035.</title>
        <authorList>
            <person name="Lee J.H."/>
        </authorList>
    </citation>
    <scope>NUCLEOTIDE SEQUENCE</scope>
    <source>
        <strain evidence="2">MMS17-BM035</strain>
    </source>
</reference>
<gene>
    <name evidence="2" type="ORF">JFN87_24740</name>
</gene>
<evidence type="ECO:0000256" key="1">
    <source>
        <dbReference type="SAM" id="Phobius"/>
    </source>
</evidence>
<evidence type="ECO:0008006" key="4">
    <source>
        <dbReference type="Google" id="ProtNLM"/>
    </source>
</evidence>
<keyword evidence="3" id="KW-1185">Reference proteome</keyword>
<keyword evidence="1" id="KW-0472">Membrane</keyword>
<organism evidence="2 3">
    <name type="scientific">Streptomyces montanisoli</name>
    <dbReference type="NCBI Taxonomy" id="2798581"/>
    <lineage>
        <taxon>Bacteria</taxon>
        <taxon>Bacillati</taxon>
        <taxon>Actinomycetota</taxon>
        <taxon>Actinomycetes</taxon>
        <taxon>Kitasatosporales</taxon>
        <taxon>Streptomycetaceae</taxon>
        <taxon>Streptomyces</taxon>
    </lineage>
</organism>
<evidence type="ECO:0000313" key="3">
    <source>
        <dbReference type="Proteomes" id="UP000670475"/>
    </source>
</evidence>
<protein>
    <recommendedName>
        <fullName evidence="4">Integral membrane protein</fullName>
    </recommendedName>
</protein>
<feature type="transmembrane region" description="Helical" evidence="1">
    <location>
        <begin position="260"/>
        <end position="277"/>
    </location>
</feature>
<feature type="transmembrane region" description="Helical" evidence="1">
    <location>
        <begin position="169"/>
        <end position="191"/>
    </location>
</feature>
<accession>A0A940MJ52</accession>
<feature type="transmembrane region" description="Helical" evidence="1">
    <location>
        <begin position="212"/>
        <end position="232"/>
    </location>
</feature>
<evidence type="ECO:0000313" key="2">
    <source>
        <dbReference type="EMBL" id="MBP0460662.1"/>
    </source>
</evidence>
<feature type="transmembrane region" description="Helical" evidence="1">
    <location>
        <begin position="72"/>
        <end position="93"/>
    </location>
</feature>
<dbReference type="AlphaFoldDB" id="A0A940MJ52"/>
<feature type="transmembrane region" description="Helical" evidence="1">
    <location>
        <begin position="284"/>
        <end position="305"/>
    </location>
</feature>
<keyword evidence="1" id="KW-0812">Transmembrane</keyword>
<name>A0A940MJ52_9ACTN</name>
<comment type="caution">
    <text evidence="2">The sequence shown here is derived from an EMBL/GenBank/DDBJ whole genome shotgun (WGS) entry which is preliminary data.</text>
</comment>
<dbReference type="Proteomes" id="UP000670475">
    <property type="component" value="Unassembled WGS sequence"/>
</dbReference>
<proteinExistence type="predicted"/>
<keyword evidence="1" id="KW-1133">Transmembrane helix</keyword>
<feature type="transmembrane region" description="Helical" evidence="1">
    <location>
        <begin position="325"/>
        <end position="351"/>
    </location>
</feature>
<feature type="transmembrane region" description="Helical" evidence="1">
    <location>
        <begin position="138"/>
        <end position="157"/>
    </location>
</feature>
<sequence length="357" mass="36295">MHRHRTLCEDAVDPLEIAAALEAHGITDKAALARFRHRDVFALAEELYARVPHDTASAEPAVAAQTTGAKRLAPWMLVTPLPGLVAAFTLFLLDRAGGQTRLGVALAGAVALSCAVAASLRHGPLRAEGRRAPAVRLWVYWLLAYAVYGDGLLTAHVEGGSGPSWSATPTSLVALSFAVVPAAWCAHLFSLRARRGLARSRGLADFTASTRPTLLVAVALYACALTGIALLVPPLFHDVHGYGGALGVHGLHGFHDGGDPAHVAALGTLLLLARLLTVHGRPGAAAAGLAAACAVEALASLSVLVSGLPGYAALGTPVAQAVHAWGAGAVPALACGAAAAGLLCHAAVSLARASAHT</sequence>
<dbReference type="EMBL" id="JAGIQL010000128">
    <property type="protein sequence ID" value="MBP0460662.1"/>
    <property type="molecule type" value="Genomic_DNA"/>
</dbReference>